<dbReference type="EMBL" id="JACCBW010000001">
    <property type="protein sequence ID" value="NYE35662.1"/>
    <property type="molecule type" value="Genomic_DNA"/>
</dbReference>
<feature type="transmembrane region" description="Helical" evidence="1">
    <location>
        <begin position="186"/>
        <end position="208"/>
    </location>
</feature>
<reference evidence="2 3" key="1">
    <citation type="submission" date="2020-07" db="EMBL/GenBank/DDBJ databases">
        <authorList>
            <person name="Partida-Martinez L."/>
            <person name="Huntemann M."/>
            <person name="Clum A."/>
            <person name="Wang J."/>
            <person name="Palaniappan K."/>
            <person name="Ritter S."/>
            <person name="Chen I.-M."/>
            <person name="Stamatis D."/>
            <person name="Reddy T."/>
            <person name="O'Malley R."/>
            <person name="Daum C."/>
            <person name="Shapiro N."/>
            <person name="Ivanova N."/>
            <person name="Kyrpides N."/>
            <person name="Woyke T."/>
        </authorList>
    </citation>
    <scope>NUCLEOTIDE SEQUENCE [LARGE SCALE GENOMIC DNA]</scope>
    <source>
        <strain evidence="2 3">AT2.17</strain>
    </source>
</reference>
<sequence>MDAYDRQARLYPAAAVAAPATLLALMLFSLPKWWSGLIAFAVTGGLHLIVVQIVRDLGTKRQPHLWKMWGGTPTTVRLRWASAVNPVLHQRRHDDVAAATGIALPNAQEESADPAAADQTYEAAASLLRDATRSADEHPLVKAEVTHYGFRRNLYGCRPFGVAVAAICGLVEVAIAVYSAHGAVDANIPLMTAGATASGVWLLGWLVVVTPNFVRRSADRYADALIAASSSLA</sequence>
<gene>
    <name evidence="2" type="ORF">F4692_000766</name>
</gene>
<evidence type="ECO:0000313" key="3">
    <source>
        <dbReference type="Proteomes" id="UP000549911"/>
    </source>
</evidence>
<proteinExistence type="predicted"/>
<keyword evidence="1" id="KW-0812">Transmembrane</keyword>
<comment type="caution">
    <text evidence="2">The sequence shown here is derived from an EMBL/GenBank/DDBJ whole genome shotgun (WGS) entry which is preliminary data.</text>
</comment>
<feature type="transmembrane region" description="Helical" evidence="1">
    <location>
        <begin position="160"/>
        <end position="180"/>
    </location>
</feature>
<keyword evidence="1" id="KW-0472">Membrane</keyword>
<organism evidence="2 3">
    <name type="scientific">Nocardioides cavernae</name>
    <dbReference type="NCBI Taxonomy" id="1921566"/>
    <lineage>
        <taxon>Bacteria</taxon>
        <taxon>Bacillati</taxon>
        <taxon>Actinomycetota</taxon>
        <taxon>Actinomycetes</taxon>
        <taxon>Propionibacteriales</taxon>
        <taxon>Nocardioidaceae</taxon>
        <taxon>Nocardioides</taxon>
    </lineage>
</organism>
<feature type="transmembrane region" description="Helical" evidence="1">
    <location>
        <begin position="36"/>
        <end position="54"/>
    </location>
</feature>
<accession>A0A7Y9H0C6</accession>
<dbReference type="RefSeq" id="WP_179618286.1">
    <property type="nucleotide sequence ID" value="NZ_JACCBW010000001.1"/>
</dbReference>
<evidence type="ECO:0000313" key="2">
    <source>
        <dbReference type="EMBL" id="NYE35662.1"/>
    </source>
</evidence>
<name>A0A7Y9H0C6_9ACTN</name>
<keyword evidence="3" id="KW-1185">Reference proteome</keyword>
<reference evidence="2 3" key="2">
    <citation type="submission" date="2020-08" db="EMBL/GenBank/DDBJ databases">
        <title>The Agave Microbiome: Exploring the role of microbial communities in plant adaptations to desert environments.</title>
        <authorList>
            <person name="Partida-Martinez L.P."/>
        </authorList>
    </citation>
    <scope>NUCLEOTIDE SEQUENCE [LARGE SCALE GENOMIC DNA]</scope>
    <source>
        <strain evidence="2 3">AT2.17</strain>
    </source>
</reference>
<dbReference type="AlphaFoldDB" id="A0A7Y9H0C6"/>
<evidence type="ECO:0000256" key="1">
    <source>
        <dbReference type="SAM" id="Phobius"/>
    </source>
</evidence>
<dbReference type="Proteomes" id="UP000549911">
    <property type="component" value="Unassembled WGS sequence"/>
</dbReference>
<feature type="transmembrane region" description="Helical" evidence="1">
    <location>
        <begin position="12"/>
        <end position="30"/>
    </location>
</feature>
<keyword evidence="1" id="KW-1133">Transmembrane helix</keyword>
<protein>
    <submittedName>
        <fullName evidence="2">Uncharacterized protein</fullName>
    </submittedName>
</protein>